<dbReference type="Pfam" id="PF13391">
    <property type="entry name" value="HNH_2"/>
    <property type="match status" value="1"/>
</dbReference>
<gene>
    <name evidence="2" type="ORF">HHL22_10085</name>
</gene>
<evidence type="ECO:0000313" key="2">
    <source>
        <dbReference type="EMBL" id="NML65553.1"/>
    </source>
</evidence>
<organism evidence="2 3">
    <name type="scientific">Hymenobacter polaris</name>
    <dbReference type="NCBI Taxonomy" id="2682546"/>
    <lineage>
        <taxon>Bacteria</taxon>
        <taxon>Pseudomonadati</taxon>
        <taxon>Bacteroidota</taxon>
        <taxon>Cytophagia</taxon>
        <taxon>Cytophagales</taxon>
        <taxon>Hymenobacteraceae</taxon>
        <taxon>Hymenobacter</taxon>
    </lineage>
</organism>
<evidence type="ECO:0000259" key="1">
    <source>
        <dbReference type="Pfam" id="PF13391"/>
    </source>
</evidence>
<dbReference type="AlphaFoldDB" id="A0A7Y0ADX1"/>
<comment type="caution">
    <text evidence="2">The sequence shown here is derived from an EMBL/GenBank/DDBJ whole genome shotgun (WGS) entry which is preliminary data.</text>
</comment>
<name>A0A7Y0ADX1_9BACT</name>
<evidence type="ECO:0000313" key="3">
    <source>
        <dbReference type="Proteomes" id="UP000559626"/>
    </source>
</evidence>
<dbReference type="InterPro" id="IPR003615">
    <property type="entry name" value="HNH_nuc"/>
</dbReference>
<keyword evidence="3" id="KW-1185">Reference proteome</keyword>
<protein>
    <submittedName>
        <fullName evidence="2">HNH endonuclease</fullName>
    </submittedName>
</protein>
<dbReference type="GO" id="GO:0004519">
    <property type="term" value="F:endonuclease activity"/>
    <property type="evidence" value="ECO:0007669"/>
    <property type="project" value="UniProtKB-KW"/>
</dbReference>
<dbReference type="Proteomes" id="UP000559626">
    <property type="component" value="Unassembled WGS sequence"/>
</dbReference>
<dbReference type="RefSeq" id="WP_169530848.1">
    <property type="nucleotide sequence ID" value="NZ_JABBGH010000001.1"/>
</dbReference>
<accession>A0A7Y0ADX1</accession>
<sequence>MNNIQFYVGLTDRRWYDFLRQEPRSDVNFWKPSAKTFKALPPNGPFLFLLKKPAHAIVGMGYFAGKMAVPLREAWNIFGPRNGVGSYEEFHRLIYGNRYGPSTDNATILCLTLNTPVFFEPADWVPAPADWGHGIVQGKRFNTGEPAGLHLWQRVDQVLQQYRPAALSSEPVVSDLVLEPVVSYRTALRQVRPEQRAFQEIVKQAYDSKCAISGEKTVPVLEAAHIKPYAEAGPSIVSNGLLLRSDLHRLFDRHYLTINADSLRVEVSKRIKEEFSNGVAYYQYDGQKLRLPHERLERPAQQFLRLHNERYKG</sequence>
<proteinExistence type="predicted"/>
<feature type="domain" description="HNH nuclease" evidence="1">
    <location>
        <begin position="210"/>
        <end position="259"/>
    </location>
</feature>
<keyword evidence="2" id="KW-0378">Hydrolase</keyword>
<dbReference type="EMBL" id="JABBGH010000001">
    <property type="protein sequence ID" value="NML65553.1"/>
    <property type="molecule type" value="Genomic_DNA"/>
</dbReference>
<keyword evidence="2" id="KW-0540">Nuclease</keyword>
<keyword evidence="2" id="KW-0255">Endonuclease</keyword>
<reference evidence="2 3" key="1">
    <citation type="submission" date="2020-04" db="EMBL/GenBank/DDBJ databases">
        <title>Hymenobacter polaris sp. nov., isolated from Arctic soil.</title>
        <authorList>
            <person name="Dahal R.H."/>
        </authorList>
    </citation>
    <scope>NUCLEOTIDE SEQUENCE [LARGE SCALE GENOMIC DNA]</scope>
    <source>
        <strain evidence="2 3">RP-2-7</strain>
    </source>
</reference>